<dbReference type="HOGENOM" id="CLU_119412_1_2_6"/>
<dbReference type="Pfam" id="PF01796">
    <property type="entry name" value="OB_ChsH2_C"/>
    <property type="match status" value="1"/>
</dbReference>
<keyword evidence="3" id="KW-1185">Reference proteome</keyword>
<sequence>MSVESLLVKDHPFYQGLHRGRLLYLRCDTCARALPYGAGLCPHCPESTIGWEPSAGRGEVRARATYHRSYREDLPAPYNVVIVQLDEGPRLLGRLSVEADSIMAGARVRAQIDNEELLFVAE</sequence>
<dbReference type="KEGG" id="psd:DSC_13930"/>
<protein>
    <recommendedName>
        <fullName evidence="1">ChsH2 C-terminal OB-fold domain-containing protein</fullName>
    </recommendedName>
</protein>
<gene>
    <name evidence="2" type="ordered locus">DSC_13930</name>
</gene>
<dbReference type="OrthoDB" id="3182121at2"/>
<dbReference type="InterPro" id="IPR052513">
    <property type="entry name" value="Thioester_dehydratase-like"/>
</dbReference>
<dbReference type="AlphaFoldDB" id="G7UTZ6"/>
<dbReference type="Proteomes" id="UP000005870">
    <property type="component" value="Chromosome"/>
</dbReference>
<evidence type="ECO:0000313" key="2">
    <source>
        <dbReference type="EMBL" id="AER57430.1"/>
    </source>
</evidence>
<name>G7UTZ6_PSEUP</name>
<dbReference type="RefSeq" id="WP_014161603.1">
    <property type="nucleotide sequence ID" value="NC_016147.2"/>
</dbReference>
<organism evidence="2 3">
    <name type="scientific">Pseudoxanthomonas spadix (strain BD-a59)</name>
    <dbReference type="NCBI Taxonomy" id="1045855"/>
    <lineage>
        <taxon>Bacteria</taxon>
        <taxon>Pseudomonadati</taxon>
        <taxon>Pseudomonadota</taxon>
        <taxon>Gammaproteobacteria</taxon>
        <taxon>Lysobacterales</taxon>
        <taxon>Lysobacteraceae</taxon>
        <taxon>Pseudoxanthomonas</taxon>
    </lineage>
</organism>
<proteinExistence type="predicted"/>
<evidence type="ECO:0000313" key="3">
    <source>
        <dbReference type="Proteomes" id="UP000005870"/>
    </source>
</evidence>
<dbReference type="eggNOG" id="COG1545">
    <property type="taxonomic scope" value="Bacteria"/>
</dbReference>
<dbReference type="PANTHER" id="PTHR34075">
    <property type="entry name" value="BLR3430 PROTEIN"/>
    <property type="match status" value="1"/>
</dbReference>
<dbReference type="STRING" id="1045855.DSC_13930"/>
<dbReference type="SUPFAM" id="SSF50249">
    <property type="entry name" value="Nucleic acid-binding proteins"/>
    <property type="match status" value="1"/>
</dbReference>
<evidence type="ECO:0000259" key="1">
    <source>
        <dbReference type="Pfam" id="PF01796"/>
    </source>
</evidence>
<dbReference type="EMBL" id="CP003093">
    <property type="protein sequence ID" value="AER57430.1"/>
    <property type="molecule type" value="Genomic_DNA"/>
</dbReference>
<feature type="domain" description="ChsH2 C-terminal OB-fold" evidence="1">
    <location>
        <begin position="51"/>
        <end position="112"/>
    </location>
</feature>
<dbReference type="PANTHER" id="PTHR34075:SF5">
    <property type="entry name" value="BLR3430 PROTEIN"/>
    <property type="match status" value="1"/>
</dbReference>
<dbReference type="InterPro" id="IPR012340">
    <property type="entry name" value="NA-bd_OB-fold"/>
</dbReference>
<reference evidence="2 3" key="1">
    <citation type="journal article" date="2012" name="J. Bacteriol.">
        <title>Complete Genome Sequence of the BTEX-Degrading Bacterium Pseudoxanthomonas spadix BD-a59.</title>
        <authorList>
            <person name="Lee S.H."/>
            <person name="Jin H.M."/>
            <person name="Lee H.J."/>
            <person name="Kim J.M."/>
            <person name="Jeon C.O."/>
        </authorList>
    </citation>
    <scope>NUCLEOTIDE SEQUENCE [LARGE SCALE GENOMIC DNA]</scope>
    <source>
        <strain evidence="2 3">BD-a59</strain>
    </source>
</reference>
<dbReference type="InterPro" id="IPR002878">
    <property type="entry name" value="ChsH2_C"/>
</dbReference>
<accession>G7UTZ6</accession>